<dbReference type="Proteomes" id="UP000265520">
    <property type="component" value="Unassembled WGS sequence"/>
</dbReference>
<protein>
    <recommendedName>
        <fullName evidence="1">RNase H type-1 domain-containing protein</fullName>
    </recommendedName>
</protein>
<name>A0A392RMY6_9FABA</name>
<feature type="domain" description="RNase H type-1" evidence="1">
    <location>
        <begin position="4"/>
        <end position="66"/>
    </location>
</feature>
<feature type="non-terminal residue" evidence="2">
    <location>
        <position position="69"/>
    </location>
</feature>
<dbReference type="Pfam" id="PF13456">
    <property type="entry name" value="RVT_3"/>
    <property type="match status" value="1"/>
</dbReference>
<proteinExistence type="predicted"/>
<organism evidence="2 3">
    <name type="scientific">Trifolium medium</name>
    <dbReference type="NCBI Taxonomy" id="97028"/>
    <lineage>
        <taxon>Eukaryota</taxon>
        <taxon>Viridiplantae</taxon>
        <taxon>Streptophyta</taxon>
        <taxon>Embryophyta</taxon>
        <taxon>Tracheophyta</taxon>
        <taxon>Spermatophyta</taxon>
        <taxon>Magnoliopsida</taxon>
        <taxon>eudicotyledons</taxon>
        <taxon>Gunneridae</taxon>
        <taxon>Pentapetalae</taxon>
        <taxon>rosids</taxon>
        <taxon>fabids</taxon>
        <taxon>Fabales</taxon>
        <taxon>Fabaceae</taxon>
        <taxon>Papilionoideae</taxon>
        <taxon>50 kb inversion clade</taxon>
        <taxon>NPAAA clade</taxon>
        <taxon>Hologalegina</taxon>
        <taxon>IRL clade</taxon>
        <taxon>Trifolieae</taxon>
        <taxon>Trifolium</taxon>
    </lineage>
</organism>
<dbReference type="PANTHER" id="PTHR47074">
    <property type="entry name" value="BNAC02G40300D PROTEIN"/>
    <property type="match status" value="1"/>
</dbReference>
<comment type="caution">
    <text evidence="2">The sequence shown here is derived from an EMBL/GenBank/DDBJ whole genome shotgun (WGS) entry which is preliminary data.</text>
</comment>
<dbReference type="PANTHER" id="PTHR47074:SF48">
    <property type="entry name" value="POLYNUCLEOTIDYL TRANSFERASE, RIBONUCLEASE H-LIKE SUPERFAMILY PROTEIN"/>
    <property type="match status" value="1"/>
</dbReference>
<sequence length="69" mass="7692">MEACLRDESGAFIVAFSCHDNGMYTAAEAKAWGLCKGIEWIAQLGHNKVMFELDCKMVVDDVHKNKSNL</sequence>
<dbReference type="InterPro" id="IPR002156">
    <property type="entry name" value="RNaseH_domain"/>
</dbReference>
<accession>A0A392RMY6</accession>
<dbReference type="GO" id="GO:0003676">
    <property type="term" value="F:nucleic acid binding"/>
    <property type="evidence" value="ECO:0007669"/>
    <property type="project" value="InterPro"/>
</dbReference>
<reference evidence="2 3" key="1">
    <citation type="journal article" date="2018" name="Front. Plant Sci.">
        <title>Red Clover (Trifolium pratense) and Zigzag Clover (T. medium) - A Picture of Genomic Similarities and Differences.</title>
        <authorList>
            <person name="Dluhosova J."/>
            <person name="Istvanek J."/>
            <person name="Nedelnik J."/>
            <person name="Repkova J."/>
        </authorList>
    </citation>
    <scope>NUCLEOTIDE SEQUENCE [LARGE SCALE GENOMIC DNA]</scope>
    <source>
        <strain evidence="3">cv. 10/8</strain>
        <tissue evidence="2">Leaf</tissue>
    </source>
</reference>
<evidence type="ECO:0000259" key="1">
    <source>
        <dbReference type="Pfam" id="PF13456"/>
    </source>
</evidence>
<evidence type="ECO:0000313" key="3">
    <source>
        <dbReference type="Proteomes" id="UP000265520"/>
    </source>
</evidence>
<keyword evidence="3" id="KW-1185">Reference proteome</keyword>
<dbReference type="AlphaFoldDB" id="A0A392RMY6"/>
<dbReference type="EMBL" id="LXQA010250730">
    <property type="protein sequence ID" value="MCI37991.1"/>
    <property type="molecule type" value="Genomic_DNA"/>
</dbReference>
<dbReference type="GO" id="GO:0004523">
    <property type="term" value="F:RNA-DNA hybrid ribonuclease activity"/>
    <property type="evidence" value="ECO:0007669"/>
    <property type="project" value="InterPro"/>
</dbReference>
<evidence type="ECO:0000313" key="2">
    <source>
        <dbReference type="EMBL" id="MCI37991.1"/>
    </source>
</evidence>
<dbReference type="InterPro" id="IPR052929">
    <property type="entry name" value="RNase_H-like_EbsB-rel"/>
</dbReference>